<dbReference type="AlphaFoldDB" id="A0A917TX00"/>
<evidence type="ECO:0000313" key="2">
    <source>
        <dbReference type="Proteomes" id="UP000642070"/>
    </source>
</evidence>
<evidence type="ECO:0000313" key="1">
    <source>
        <dbReference type="EMBL" id="GGM40301.1"/>
    </source>
</evidence>
<proteinExistence type="predicted"/>
<accession>A0A917TX00</accession>
<dbReference type="EMBL" id="BMPI01000023">
    <property type="protein sequence ID" value="GGM40301.1"/>
    <property type="molecule type" value="Genomic_DNA"/>
</dbReference>
<dbReference type="Proteomes" id="UP000642070">
    <property type="component" value="Unassembled WGS sequence"/>
</dbReference>
<name>A0A917TX00_9ACTN</name>
<comment type="caution">
    <text evidence="1">The sequence shown here is derived from an EMBL/GenBank/DDBJ whole genome shotgun (WGS) entry which is preliminary data.</text>
</comment>
<reference evidence="1" key="2">
    <citation type="submission" date="2020-09" db="EMBL/GenBank/DDBJ databases">
        <authorList>
            <person name="Sun Q."/>
            <person name="Ohkuma M."/>
        </authorList>
    </citation>
    <scope>NUCLEOTIDE SEQUENCE</scope>
    <source>
        <strain evidence="1">JCM 19831</strain>
    </source>
</reference>
<sequence length="303" mass="34067">MGDDRVRQTGAYLRMLLRRSGDYRAAWQRFAGPVAPEEIDYAAVARVLAEADGAPAGPLAPGSTLQATRQALEGTALAPDTLTRFVTAFRVRPRHAERLAGLMRGSANLRMINDDVRVPAVLGRAVDATAYESLSLHERHTLGPDGRPAEHQTIQVLRSRVDGLASLPYRFDTDELVVEVVRGGSVGDVYRLTDTLYAVDILLAEPLRRGRSTLMQYRTNFFYRTAPPPEFRRGVLNSTKDLTIWVTFHPDRLPRRVWLARWDALDHARITEEEPVELDDEGSVHCRFTAVERAIVGFHWEWA</sequence>
<organism evidence="1 2">
    <name type="scientific">Dactylosporangium sucinum</name>
    <dbReference type="NCBI Taxonomy" id="1424081"/>
    <lineage>
        <taxon>Bacteria</taxon>
        <taxon>Bacillati</taxon>
        <taxon>Actinomycetota</taxon>
        <taxon>Actinomycetes</taxon>
        <taxon>Micromonosporales</taxon>
        <taxon>Micromonosporaceae</taxon>
        <taxon>Dactylosporangium</taxon>
    </lineage>
</organism>
<keyword evidence="2" id="KW-1185">Reference proteome</keyword>
<dbReference type="RefSeq" id="WP_190252078.1">
    <property type="nucleotide sequence ID" value="NZ_BMPI01000023.1"/>
</dbReference>
<protein>
    <submittedName>
        <fullName evidence="1">Uncharacterized protein</fullName>
    </submittedName>
</protein>
<gene>
    <name evidence="1" type="ORF">GCM10007977_047100</name>
</gene>
<reference evidence="1" key="1">
    <citation type="journal article" date="2014" name="Int. J. Syst. Evol. Microbiol.">
        <title>Complete genome sequence of Corynebacterium casei LMG S-19264T (=DSM 44701T), isolated from a smear-ripened cheese.</title>
        <authorList>
            <consortium name="US DOE Joint Genome Institute (JGI-PGF)"/>
            <person name="Walter F."/>
            <person name="Albersmeier A."/>
            <person name="Kalinowski J."/>
            <person name="Ruckert C."/>
        </authorList>
    </citation>
    <scope>NUCLEOTIDE SEQUENCE</scope>
    <source>
        <strain evidence="1">JCM 19831</strain>
    </source>
</reference>